<keyword evidence="1" id="KW-0274">FAD</keyword>
<comment type="caution">
    <text evidence="1">Lacks conserved residue(s) required for the propagation of feature annotation.</text>
</comment>
<name>A0A098EIH3_ANAPH</name>
<comment type="catalytic activity">
    <reaction evidence="1">
        <text>dUMP + (6R)-5,10-methylene-5,6,7,8-tetrahydrofolate + NADPH + H(+) = dTMP + (6S)-5,6,7,8-tetrahydrofolate + NADP(+)</text>
        <dbReference type="Rhea" id="RHEA:29043"/>
        <dbReference type="ChEBI" id="CHEBI:15378"/>
        <dbReference type="ChEBI" id="CHEBI:15636"/>
        <dbReference type="ChEBI" id="CHEBI:57453"/>
        <dbReference type="ChEBI" id="CHEBI:57783"/>
        <dbReference type="ChEBI" id="CHEBI:58349"/>
        <dbReference type="ChEBI" id="CHEBI:63528"/>
        <dbReference type="ChEBI" id="CHEBI:246422"/>
        <dbReference type="EC" id="2.1.1.148"/>
    </reaction>
</comment>
<dbReference type="GO" id="GO:0050660">
    <property type="term" value="F:flavin adenine dinucleotide binding"/>
    <property type="evidence" value="ECO:0007669"/>
    <property type="project" value="UniProtKB-UniRule"/>
</dbReference>
<feature type="binding site" evidence="1">
    <location>
        <position position="77"/>
    </location>
    <ligand>
        <name>FAD</name>
        <dbReference type="ChEBI" id="CHEBI:57692"/>
        <note>ligand shared between neighboring subunits</note>
    </ligand>
</feature>
<keyword evidence="1" id="KW-0489">Methyltransferase</keyword>
<dbReference type="InterPro" id="IPR003669">
    <property type="entry name" value="Thymidylate_synthase_ThyX"/>
</dbReference>
<dbReference type="Pfam" id="PF02511">
    <property type="entry name" value="Thy1"/>
    <property type="match status" value="1"/>
</dbReference>
<comment type="subunit">
    <text evidence="1">Homotetramer.</text>
</comment>
<dbReference type="CDD" id="cd20175">
    <property type="entry name" value="ThyX"/>
    <property type="match status" value="1"/>
</dbReference>
<dbReference type="EMBL" id="CCXQ01000164">
    <property type="protein sequence ID" value="CEG21096.1"/>
    <property type="molecule type" value="Genomic_DNA"/>
</dbReference>
<dbReference type="PROSITE" id="PS51331">
    <property type="entry name" value="THYX"/>
    <property type="match status" value="1"/>
</dbReference>
<dbReference type="GO" id="GO:0006231">
    <property type="term" value="P:dTMP biosynthetic process"/>
    <property type="evidence" value="ECO:0007669"/>
    <property type="project" value="UniProtKB-UniRule"/>
</dbReference>
<sequence length="288" mass="32757">MVDEATEYTKRLVVPALENVLYQEHKVLDHGFVRVIDYMGSDASIVQAARVSYGKGTKQVSQDAALIGYLMRHAHTSPFEMCEIKFHVKLPIFVARQWVRHRTASINESSARYSVVENEFYIPEACDVAEQSSNNAQGRGNPLTSEVAQNVIGMFKDNSDSMYASYESMLSDGVARELARMTLPLNCYTHWYWKVDLHNLLRFVTLRLGSGAQYELRAYAGKILDIIALWVPMVYAAYMEYCFESKTLSKSALSVIRMLLKGEKVSREDVGMSKREWGELMATLYPDE</sequence>
<dbReference type="AlphaFoldDB" id="A0A098EIH3"/>
<dbReference type="Proteomes" id="UP000055047">
    <property type="component" value="Unassembled WGS sequence"/>
</dbReference>
<feature type="binding site" evidence="1">
    <location>
        <position position="207"/>
    </location>
    <ligand>
        <name>dUMP</name>
        <dbReference type="ChEBI" id="CHEBI:246422"/>
        <note>ligand shared between dimeric partners</note>
    </ligand>
</feature>
<dbReference type="HAMAP" id="MF_01408">
    <property type="entry name" value="ThyX"/>
    <property type="match status" value="1"/>
</dbReference>
<keyword evidence="1" id="KW-0545">Nucleotide biosynthesis</keyword>
<feature type="binding site" description="in other chain" evidence="1">
    <location>
        <position position="180"/>
    </location>
    <ligand>
        <name>dUMP</name>
        <dbReference type="ChEBI" id="CHEBI:246422"/>
        <note>ligand shared between dimeric partners</note>
    </ligand>
</feature>
<dbReference type="GO" id="GO:0004799">
    <property type="term" value="F:thymidylate synthase activity"/>
    <property type="evidence" value="ECO:0007669"/>
    <property type="project" value="TreeGrafter"/>
</dbReference>
<organism evidence="2 3">
    <name type="scientific">Anaplasma phagocytophilum</name>
    <name type="common">Ehrlichia phagocytophila</name>
    <dbReference type="NCBI Taxonomy" id="948"/>
    <lineage>
        <taxon>Bacteria</taxon>
        <taxon>Pseudomonadati</taxon>
        <taxon>Pseudomonadota</taxon>
        <taxon>Alphaproteobacteria</taxon>
        <taxon>Rickettsiales</taxon>
        <taxon>Anaplasmataceae</taxon>
        <taxon>Anaplasma</taxon>
        <taxon>phagocytophilum group</taxon>
    </lineage>
</organism>
<keyword evidence="1" id="KW-0808">Transferase</keyword>
<dbReference type="PANTHER" id="PTHR34934">
    <property type="entry name" value="FLAVIN-DEPENDENT THYMIDYLATE SYNTHASE"/>
    <property type="match status" value="1"/>
</dbReference>
<keyword evidence="1" id="KW-0521">NADP</keyword>
<evidence type="ECO:0000313" key="2">
    <source>
        <dbReference type="EMBL" id="CEG21096.1"/>
    </source>
</evidence>
<proteinExistence type="inferred from homology"/>
<dbReference type="GO" id="GO:0050797">
    <property type="term" value="F:thymidylate synthase (FAD) activity"/>
    <property type="evidence" value="ECO:0007669"/>
    <property type="project" value="UniProtKB-UniRule"/>
</dbReference>
<keyword evidence="1" id="KW-0285">Flavoprotein</keyword>
<dbReference type="GO" id="GO:0032259">
    <property type="term" value="P:methylation"/>
    <property type="evidence" value="ECO:0007669"/>
    <property type="project" value="UniProtKB-KW"/>
</dbReference>
<feature type="binding site" evidence="1">
    <location>
        <begin position="196"/>
        <end position="198"/>
    </location>
    <ligand>
        <name>FAD</name>
        <dbReference type="ChEBI" id="CHEBI:57692"/>
        <note>ligand shared between neighboring subunits</note>
    </ligand>
</feature>
<dbReference type="PANTHER" id="PTHR34934:SF1">
    <property type="entry name" value="FLAVIN-DEPENDENT THYMIDYLATE SYNTHASE"/>
    <property type="match status" value="1"/>
</dbReference>
<dbReference type="GO" id="GO:0070402">
    <property type="term" value="F:NADPH binding"/>
    <property type="evidence" value="ECO:0007669"/>
    <property type="project" value="TreeGrafter"/>
</dbReference>
<dbReference type="NCBIfam" id="TIGR02170">
    <property type="entry name" value="thyX"/>
    <property type="match status" value="1"/>
</dbReference>
<feature type="active site" description="Involved in ionization of N3 of dUMP, leading to its activation" evidence="1">
    <location>
        <position position="207"/>
    </location>
</feature>
<dbReference type="EC" id="2.1.1.148" evidence="1"/>
<dbReference type="InterPro" id="IPR036098">
    <property type="entry name" value="Thymidylate_synthase_ThyX_sf"/>
</dbReference>
<comment type="function">
    <text evidence="1">Catalyzes the reductive methylation of 2'-deoxyuridine-5'-monophosphate (dUMP) to 2'-deoxythymidine-5'-monophosphate (dTMP) while utilizing 5,10-methylenetetrahydrofolate (mTHF) as the methyl donor, and NADPH and FADH(2) as the reductant.</text>
</comment>
<dbReference type="UniPathway" id="UPA00575"/>
<feature type="binding site" evidence="1">
    <location>
        <begin position="97"/>
        <end position="100"/>
    </location>
    <ligand>
        <name>dUMP</name>
        <dbReference type="ChEBI" id="CHEBI:246422"/>
        <note>ligand shared between dimeric partners</note>
    </ligand>
</feature>
<evidence type="ECO:0000313" key="3">
    <source>
        <dbReference type="Proteomes" id="UP000055047"/>
    </source>
</evidence>
<accession>A0A098EIH3</accession>
<dbReference type="SUPFAM" id="SSF69796">
    <property type="entry name" value="Thymidylate synthase-complementing protein Thy1"/>
    <property type="match status" value="1"/>
</dbReference>
<reference evidence="2 3" key="1">
    <citation type="submission" date="2014-09" db="EMBL/GenBank/DDBJ databases">
        <authorList>
            <person name="Loux Valentin"/>
            <person name="Dugat Thibaut"/>
        </authorList>
    </citation>
    <scope>NUCLEOTIDE SEQUENCE [LARGE SCALE GENOMIC DNA]</scope>
    <source>
        <strain evidence="2 3">BOV-10_179</strain>
    </source>
</reference>
<feature type="binding site" description="in other chain" evidence="1">
    <location>
        <begin position="108"/>
        <end position="112"/>
    </location>
    <ligand>
        <name>dUMP</name>
        <dbReference type="ChEBI" id="CHEBI:246422"/>
        <note>ligand shared between dimeric partners</note>
    </ligand>
</feature>
<dbReference type="Gene3D" id="3.30.1360.170">
    <property type="match status" value="1"/>
</dbReference>
<gene>
    <name evidence="1 2" type="primary">thyX</name>
    <name evidence="2" type="ORF">ANAPHAGO_00655</name>
</gene>
<feature type="binding site" evidence="1">
    <location>
        <begin position="100"/>
        <end position="102"/>
    </location>
    <ligand>
        <name>FAD</name>
        <dbReference type="ChEBI" id="CHEBI:57692"/>
        <note>ligand shared between neighboring subunits</note>
    </ligand>
</feature>
<feature type="binding site" evidence="1">
    <location>
        <position position="108"/>
    </location>
    <ligand>
        <name>FAD</name>
        <dbReference type="ChEBI" id="CHEBI:57692"/>
        <note>ligand shared between neighboring subunits</note>
    </ligand>
</feature>
<evidence type="ECO:0000256" key="1">
    <source>
        <dbReference type="HAMAP-Rule" id="MF_01408"/>
    </source>
</evidence>
<dbReference type="GO" id="GO:0006235">
    <property type="term" value="P:dTTP biosynthetic process"/>
    <property type="evidence" value="ECO:0007669"/>
    <property type="project" value="UniProtKB-UniRule"/>
</dbReference>
<comment type="pathway">
    <text evidence="1">Pyrimidine metabolism; dTTP biosynthesis.</text>
</comment>
<comment type="similarity">
    <text evidence="1">Belongs to the thymidylate synthase ThyX family.</text>
</comment>
<comment type="cofactor">
    <cofactor evidence="1">
        <name>FAD</name>
        <dbReference type="ChEBI" id="CHEBI:57692"/>
    </cofactor>
    <text evidence="1">Binds 4 FAD per tetramer. Each FAD binding site is formed by three monomers.</text>
</comment>
<protein>
    <recommendedName>
        <fullName evidence="1">Flavin-dependent thymidylate synthase</fullName>
        <shortName evidence="1">FDTS</shortName>
        <ecNumber evidence="1">2.1.1.148</ecNumber>
    </recommendedName>
    <alternativeName>
        <fullName evidence="1">FAD-dependent thymidylate synthase</fullName>
    </alternativeName>
    <alternativeName>
        <fullName evidence="1">Thymidylate synthase ThyX</fullName>
        <shortName evidence="1">TS</shortName>
        <shortName evidence="1">TSase</shortName>
    </alternativeName>
</protein>